<keyword evidence="1" id="KW-0472">Membrane</keyword>
<dbReference type="Gene3D" id="3.40.50.300">
    <property type="entry name" value="P-loop containing nucleotide triphosphate hydrolases"/>
    <property type="match status" value="2"/>
</dbReference>
<dbReference type="PATRIC" id="fig|1618384.3.peg.1117"/>
<dbReference type="Proteomes" id="UP000034835">
    <property type="component" value="Unassembled WGS sequence"/>
</dbReference>
<dbReference type="InterPro" id="IPR027417">
    <property type="entry name" value="P-loop_NTPase"/>
</dbReference>
<keyword evidence="1" id="KW-1133">Transmembrane helix</keyword>
<reference evidence="4 5" key="1">
    <citation type="journal article" date="2015" name="Nature">
        <title>rRNA introns, odd ribosomes, and small enigmatic genomes across a large radiation of phyla.</title>
        <authorList>
            <person name="Brown C.T."/>
            <person name="Hug L.A."/>
            <person name="Thomas B.C."/>
            <person name="Sharon I."/>
            <person name="Castelle C.J."/>
            <person name="Singh A."/>
            <person name="Wilkins M.J."/>
            <person name="Williams K.H."/>
            <person name="Banfield J.F."/>
        </authorList>
    </citation>
    <scope>NUCLEOTIDE SEQUENCE [LARGE SCALE GENOMIC DNA]</scope>
</reference>
<feature type="domain" description="TraD/TraG TraM recognition site" evidence="2">
    <location>
        <begin position="623"/>
        <end position="683"/>
    </location>
</feature>
<dbReference type="SUPFAM" id="SSF52540">
    <property type="entry name" value="P-loop containing nucleoside triphosphate hydrolases"/>
    <property type="match status" value="1"/>
</dbReference>
<keyword evidence="1" id="KW-0812">Transmembrane</keyword>
<evidence type="ECO:0000313" key="5">
    <source>
        <dbReference type="Proteomes" id="UP000034835"/>
    </source>
</evidence>
<dbReference type="InterPro" id="IPR051162">
    <property type="entry name" value="T4SS_component"/>
</dbReference>
<evidence type="ECO:0000259" key="3">
    <source>
        <dbReference type="Pfam" id="PF26449"/>
    </source>
</evidence>
<feature type="transmembrane region" description="Helical" evidence="1">
    <location>
        <begin position="6"/>
        <end position="36"/>
    </location>
</feature>
<gene>
    <name evidence="4" type="ORF">UW68_C0062G0007</name>
</gene>
<dbReference type="InterPro" id="IPR032689">
    <property type="entry name" value="TraG-D_C"/>
</dbReference>
<dbReference type="PANTHER" id="PTHR30121">
    <property type="entry name" value="UNCHARACTERIZED PROTEIN YJGR-RELATED"/>
    <property type="match status" value="1"/>
</dbReference>
<name>A0A0G1JIX0_9BACT</name>
<evidence type="ECO:0000259" key="2">
    <source>
        <dbReference type="Pfam" id="PF12696"/>
    </source>
</evidence>
<evidence type="ECO:0000313" key="4">
    <source>
        <dbReference type="EMBL" id="KKT71551.1"/>
    </source>
</evidence>
<accession>A0A0G1JIX0</accession>
<dbReference type="PANTHER" id="PTHR30121:SF11">
    <property type="entry name" value="AAA+ ATPASE DOMAIN-CONTAINING PROTEIN"/>
    <property type="match status" value="1"/>
</dbReference>
<feature type="domain" description="DUF8128" evidence="3">
    <location>
        <begin position="56"/>
        <end position="330"/>
    </location>
</feature>
<dbReference type="STRING" id="1618384.UW68_C0062G0007"/>
<evidence type="ECO:0008006" key="6">
    <source>
        <dbReference type="Google" id="ProtNLM"/>
    </source>
</evidence>
<dbReference type="EMBL" id="LCJG01000062">
    <property type="protein sequence ID" value="KKT71551.1"/>
    <property type="molecule type" value="Genomic_DNA"/>
</dbReference>
<dbReference type="AlphaFoldDB" id="A0A0G1JIX0"/>
<sequence length="773" mass="87737">MIDINFWIQYFFVILLGLTLLGVTIIGCWMLFVLWVRNRNREQVSLNFVLMELAVPKDNEVKVDAVEQMFSSLFSLKKGGFWQRFEPQQHLSLEIVGKKEDIRFYISCHKKNAELVEKLIAGTYPGTHVKQIDEYNIFYKNTKVEFAELALKNESFKPIKSFKELPVDSLSSLTSAMAKFGDNEAVAVQIVVSPADSTWSKSGLGYVSKLKKDESNPEKAKFKMNPQDMEAITNKCSKVGFLTSIRIISVAPTTEQAKANLSNLKGTFSQFASNQNNFSSNKLWFKQSFMLDFIYRYQNMWGLNSVLSVDELANVWHLPNKTIETPHIYWLTAKTAPASGEFPESGLWLGRSIYRGQERNIYMEDEDRMRHMYIIGRTGTGKTELLKSMIIQDMRAGKGLCFMEPHGDGIEELLELVPPERAEDVIVFDPSDKERPVGLNLLQVVNYDEMHIVASSIINLMYKLYDPHRTGMVGPRFEHAIRNAMLTVATVPGSTFVEVNRALTDQKFVQEILPNVKDPIVKRYWTDQIAQTSDFHKSETLDYIASKFGRFVTNEMIRNIIGQSTSSLNFREAMDNGKIVLLKLAKGILGEEDSNFLGNVLVPKILAAALSRQEVPKELRRPFFLYVDEFQNFATPDFAQMLSEVRKYGIGLVLANQFVSQVDEQVRDAIFGNCGTLMTYRVGVQDAAILAKEFEGVFNETDLANVPAQNIYVKTIVKGSPVPPFSMNVGRDLKAEKAQGSPEISRMVKELSRLKFGRDVVEVSEEIERRAKL</sequence>
<dbReference type="CDD" id="cd01127">
    <property type="entry name" value="TrwB_TraG_TraD_VirD4"/>
    <property type="match status" value="1"/>
</dbReference>
<dbReference type="InterPro" id="IPR058441">
    <property type="entry name" value="DUF8128"/>
</dbReference>
<evidence type="ECO:0000256" key="1">
    <source>
        <dbReference type="SAM" id="Phobius"/>
    </source>
</evidence>
<proteinExistence type="predicted"/>
<protein>
    <recommendedName>
        <fullName evidence="6">Type IV secretion system coupling protein TraD DNA-binding domain-containing protein</fullName>
    </recommendedName>
</protein>
<organism evidence="4 5">
    <name type="scientific">Candidatus Collierbacteria bacterium GW2011_GWB1_44_6</name>
    <dbReference type="NCBI Taxonomy" id="1618384"/>
    <lineage>
        <taxon>Bacteria</taxon>
        <taxon>Candidatus Collieribacteriota</taxon>
    </lineage>
</organism>
<dbReference type="Pfam" id="PF12696">
    <property type="entry name" value="TraG-D_C"/>
    <property type="match status" value="1"/>
</dbReference>
<dbReference type="Pfam" id="PF26449">
    <property type="entry name" value="DUF8128"/>
    <property type="match status" value="1"/>
</dbReference>
<comment type="caution">
    <text evidence="4">The sequence shown here is derived from an EMBL/GenBank/DDBJ whole genome shotgun (WGS) entry which is preliminary data.</text>
</comment>